<reference evidence="3" key="1">
    <citation type="submission" date="2014-09" db="EMBL/GenBank/DDBJ databases">
        <authorList>
            <person name="Gomez-Valero L."/>
        </authorList>
    </citation>
    <scope>NUCLEOTIDE SEQUENCE [LARGE SCALE GENOMIC DNA]</scope>
    <source>
        <strain evidence="3">ATCC700992</strain>
    </source>
</reference>
<feature type="domain" description="DUF3644" evidence="1">
    <location>
        <begin position="8"/>
        <end position="205"/>
    </location>
</feature>
<accession>A0A098G4R6</accession>
<sequence length="330" mass="38666">MKSRVRSMLDKSISGMLSAIEIYNKPDFKYREEIFSILCINSWELLLKAKILQLSNNNDSSLHVWEYRTLKNGSKAKKKTKKRNRSGNPMTVSLFDAFDKITFEYGLKMPKVVKDNIISIMEIRDNSTHFINNDIKLNVKIQEYGTASLQNYLHLVDEWFGCGLEQYNFYLMPVSFFRDFDSATGESLNKCGEKLLKFIENLEKENANSDTTNFDLTLAIDVKLRKVKSNEPGVTAQQTHEQTAPKVYLSDEGILDKYPWDYDVLTTQLYKRYSNFKINEPFHEIKRGLIDNKKYCYERLLNPSKPNSGRKIYYSPNIVKEFDKYYKKLK</sequence>
<dbReference type="EMBL" id="LN614827">
    <property type="protein sequence ID" value="CEG56961.1"/>
    <property type="molecule type" value="Genomic_DNA"/>
</dbReference>
<organism evidence="2 3">
    <name type="scientific">Legionella fallonii LLAP-10</name>
    <dbReference type="NCBI Taxonomy" id="1212491"/>
    <lineage>
        <taxon>Bacteria</taxon>
        <taxon>Pseudomonadati</taxon>
        <taxon>Pseudomonadota</taxon>
        <taxon>Gammaproteobacteria</taxon>
        <taxon>Legionellales</taxon>
        <taxon>Legionellaceae</taxon>
        <taxon>Legionella</taxon>
    </lineage>
</organism>
<dbReference type="InterPro" id="IPR022104">
    <property type="entry name" value="DUF3644"/>
</dbReference>
<protein>
    <recommendedName>
        <fullName evidence="1">DUF3644 domain-containing protein</fullName>
    </recommendedName>
</protein>
<dbReference type="Proteomes" id="UP000032430">
    <property type="component" value="Chromosome I"/>
</dbReference>
<dbReference type="STRING" id="1212491.LFA_1549"/>
<dbReference type="KEGG" id="lfa:LFA_1549"/>
<keyword evidence="3" id="KW-1185">Reference proteome</keyword>
<dbReference type="AlphaFoldDB" id="A0A098G4R6"/>
<gene>
    <name evidence="2" type="ORF">LFA_1549</name>
</gene>
<evidence type="ECO:0000259" key="1">
    <source>
        <dbReference type="Pfam" id="PF12358"/>
    </source>
</evidence>
<evidence type="ECO:0000313" key="2">
    <source>
        <dbReference type="EMBL" id="CEG56961.1"/>
    </source>
</evidence>
<dbReference type="Pfam" id="PF12358">
    <property type="entry name" value="DUF3644"/>
    <property type="match status" value="1"/>
</dbReference>
<dbReference type="HOGENOM" id="CLU_051002_0_0_6"/>
<name>A0A098G4R6_9GAMM</name>
<proteinExistence type="predicted"/>
<dbReference type="OrthoDB" id="1551227at2"/>
<evidence type="ECO:0000313" key="3">
    <source>
        <dbReference type="Proteomes" id="UP000032430"/>
    </source>
</evidence>